<proteinExistence type="predicted"/>
<gene>
    <name evidence="3" type="ORF">SteCoe_5239</name>
</gene>
<dbReference type="PANTHER" id="PTHR12894">
    <property type="entry name" value="CNH DOMAIN CONTAINING"/>
    <property type="match status" value="1"/>
</dbReference>
<dbReference type="InterPro" id="IPR000547">
    <property type="entry name" value="Clathrin_H-chain/VPS_repeat"/>
</dbReference>
<sequence>MAVPEMSTYNLKALCIGASENYLAYYADKSEEPGKGSLNLHFYPSLILHKSIAFQKTIQIDIKLGYLIVLTSKFQVFSLPDMNMIYTSQESPQMFSIDKNDVALIYKGKIVVFSLKEMGNIGEYEFKSELRKGFLLSGVGVLIQSRYFLNFLAFHKGESTVFELKKPGLKGIFNLDLPAPDVVHINQYSLILVTSNDCSFFIDYSLKSYQRYPTIKHPSSPQLISFLHPCYLLSFFQSTLSIYLIYTGEKVHNYQIPSINADIYFSSYQTLFVSSTSGLLGISTPSLDTLIPSLLIKKKFDIALEVCNDTCSYLTQRVYFEYAIFMFFQERDYQRSAHYFRKSEEYWAVCSLLRKIVTLPAYTYEKCEEMLVKACEKVAGYSILQSHVEFISQKQALLYDSALKQRIIHNFIPFFHMARKTEDENLKLFAECWLFSALLYLPNQSGELFVIVRDPSNKLPLKFCEGQLKYFYKLDLLFELFLTRKIYKPPLDLMLQKFTEDKSQYWLIKMKDFLMRVNSNPQLFLDYVQKLFCESPKHAEDLLLGYPEILSKVNILDTLVPIMQKFSGKKLIIQFLLNRENREEANFLAKLYIEETMMGNVNPKELITYLGTRPQKYNPAIVLKYFPKNALQRERCLVLDLLGKYEEILHYYIYQEKNLQAAKEYVKFKLSKDVTSLFIIKISKAPMTEKAQNTLIDFLNEANPDIIDHNIAFTFIPYSMNIQKISRYLYKAMHSLASDELKLQVKSKLQENMMLEMLNKYFQYAQNSVEIHEDSRCDKCNKKIKNRDFAVTIDREIVHYSCYEGK</sequence>
<dbReference type="AlphaFoldDB" id="A0A1R2CSQ1"/>
<reference evidence="3 4" key="1">
    <citation type="submission" date="2016-11" db="EMBL/GenBank/DDBJ databases">
        <title>The macronuclear genome of Stentor coeruleus: a giant cell with tiny introns.</title>
        <authorList>
            <person name="Slabodnick M."/>
            <person name="Ruby J.G."/>
            <person name="Reiff S.B."/>
            <person name="Swart E.C."/>
            <person name="Gosai S."/>
            <person name="Prabakaran S."/>
            <person name="Witkowska E."/>
            <person name="Larue G.E."/>
            <person name="Fisher S."/>
            <person name="Freeman R.M."/>
            <person name="Gunawardena J."/>
            <person name="Chu W."/>
            <person name="Stover N.A."/>
            <person name="Gregory B.D."/>
            <person name="Nowacki M."/>
            <person name="Derisi J."/>
            <person name="Roy S.W."/>
            <person name="Marshall W.F."/>
            <person name="Sood P."/>
        </authorList>
    </citation>
    <scope>NUCLEOTIDE SEQUENCE [LARGE SCALE GENOMIC DNA]</scope>
    <source>
        <strain evidence="3">WM001</strain>
    </source>
</reference>
<evidence type="ECO:0000313" key="3">
    <source>
        <dbReference type="EMBL" id="OMJ92037.1"/>
    </source>
</evidence>
<feature type="repeat" description="CHCR" evidence="1">
    <location>
        <begin position="533"/>
        <end position="691"/>
    </location>
</feature>
<evidence type="ECO:0000313" key="4">
    <source>
        <dbReference type="Proteomes" id="UP000187209"/>
    </source>
</evidence>
<dbReference type="GO" id="GO:0034058">
    <property type="term" value="P:endosomal vesicle fusion"/>
    <property type="evidence" value="ECO:0007669"/>
    <property type="project" value="TreeGrafter"/>
</dbReference>
<name>A0A1R2CSQ1_9CILI</name>
<dbReference type="GO" id="GO:0005737">
    <property type="term" value="C:cytoplasm"/>
    <property type="evidence" value="ECO:0007669"/>
    <property type="project" value="TreeGrafter"/>
</dbReference>
<evidence type="ECO:0000259" key="2">
    <source>
        <dbReference type="Pfam" id="PF10367"/>
    </source>
</evidence>
<dbReference type="Proteomes" id="UP000187209">
    <property type="component" value="Unassembled WGS sequence"/>
</dbReference>
<dbReference type="EMBL" id="MPUH01000069">
    <property type="protein sequence ID" value="OMJ92037.1"/>
    <property type="molecule type" value="Genomic_DNA"/>
</dbReference>
<protein>
    <recommendedName>
        <fullName evidence="2">Vacuolar sorting protein 39/Transforming growth factor beta receptor-associated zinc finger domain-containing protein</fullName>
    </recommendedName>
</protein>
<accession>A0A1R2CSQ1</accession>
<dbReference type="Pfam" id="PF10367">
    <property type="entry name" value="zf-Vps39_C"/>
    <property type="match status" value="1"/>
</dbReference>
<dbReference type="GO" id="GO:0016020">
    <property type="term" value="C:membrane"/>
    <property type="evidence" value="ECO:0007669"/>
    <property type="project" value="TreeGrafter"/>
</dbReference>
<dbReference type="PROSITE" id="PS50236">
    <property type="entry name" value="CHCR"/>
    <property type="match status" value="1"/>
</dbReference>
<dbReference type="GO" id="GO:0006886">
    <property type="term" value="P:intracellular protein transport"/>
    <property type="evidence" value="ECO:0007669"/>
    <property type="project" value="UniProtKB-UniRule"/>
</dbReference>
<feature type="domain" description="Vacuolar sorting protein 39/Transforming growth factor beta receptor-associated zinc finger" evidence="2">
    <location>
        <begin position="766"/>
        <end position="803"/>
    </location>
</feature>
<comment type="caution">
    <text evidence="3">The sequence shown here is derived from an EMBL/GenBank/DDBJ whole genome shotgun (WGS) entry which is preliminary data.</text>
</comment>
<dbReference type="InterPro" id="IPR032914">
    <property type="entry name" value="Vam6/VPS39/TRAP1"/>
</dbReference>
<dbReference type="PANTHER" id="PTHR12894:SF27">
    <property type="entry name" value="TRANSFORMING GROWTH FACTOR-BETA RECEPTOR-ASSOCIATED PROTEIN 1"/>
    <property type="match status" value="1"/>
</dbReference>
<organism evidence="3 4">
    <name type="scientific">Stentor coeruleus</name>
    <dbReference type="NCBI Taxonomy" id="5963"/>
    <lineage>
        <taxon>Eukaryota</taxon>
        <taxon>Sar</taxon>
        <taxon>Alveolata</taxon>
        <taxon>Ciliophora</taxon>
        <taxon>Postciliodesmatophora</taxon>
        <taxon>Heterotrichea</taxon>
        <taxon>Heterotrichida</taxon>
        <taxon>Stentoridae</taxon>
        <taxon>Stentor</taxon>
    </lineage>
</organism>
<dbReference type="GO" id="GO:0006914">
    <property type="term" value="P:autophagy"/>
    <property type="evidence" value="ECO:0007669"/>
    <property type="project" value="TreeGrafter"/>
</dbReference>
<keyword evidence="4" id="KW-1185">Reference proteome</keyword>
<dbReference type="InterPro" id="IPR019453">
    <property type="entry name" value="VPS39/TGFA1_Znf"/>
</dbReference>
<evidence type="ECO:0000256" key="1">
    <source>
        <dbReference type="PROSITE-ProRule" id="PRU01006"/>
    </source>
</evidence>
<dbReference type="OrthoDB" id="5325112at2759"/>